<evidence type="ECO:0000313" key="2">
    <source>
        <dbReference type="EMBL" id="SMY15155.1"/>
    </source>
</evidence>
<dbReference type="Proteomes" id="UP000196485">
    <property type="component" value="Unassembled WGS sequence"/>
</dbReference>
<sequence length="382" mass="41284">MKKITLATLIGLVLTGCGGGGGDDSTAPQPPVETKPQAVQGTINAVNVGANTIEVNGHSYNVASVAYGTDTQFTINDLQQDMMVAVFTSSKAGALVQLEPTMVGMITSISSDRLTFVVNGATLTFSIDQNIDVGDWVMVSSLPQATDAGLGYKVLSVVKFEHEGIVGQYEVEGRLSALDPNVKSFVLGAATNVDYSGAVIEDNAKLQNGQWVEVKGQMSGNTFNAAEVEVETYDDFDNDNEIEGVVTWVSRDKSQFELNARGRFMVTGVTRFEDGTKANLNVGVRIEVTALNGIAREIEFENDFDGDFGDSWHEFEYKGIASSVDSEGMFTIGLNQRKIYIDAYTEFDDGLNKDNIGGFRVEVEGVIINGKNVAREIEREDD</sequence>
<dbReference type="Pfam" id="PF18914">
    <property type="entry name" value="DUF5666"/>
    <property type="match status" value="3"/>
</dbReference>
<dbReference type="EMBL" id="FYAH01000001">
    <property type="protein sequence ID" value="SMY15155.1"/>
    <property type="molecule type" value="Genomic_DNA"/>
</dbReference>
<dbReference type="InterPro" id="IPR043724">
    <property type="entry name" value="DUF5666"/>
</dbReference>
<dbReference type="PROSITE" id="PS51257">
    <property type="entry name" value="PROKAR_LIPOPROTEIN"/>
    <property type="match status" value="1"/>
</dbReference>
<protein>
    <recommendedName>
        <fullName evidence="1">DUF5666 domain-containing protein</fullName>
    </recommendedName>
</protein>
<name>A0A1Y6KVG8_9GAMM</name>
<organism evidence="2 3">
    <name type="scientific">Photobacterium aquimaris</name>
    <dbReference type="NCBI Taxonomy" id="512643"/>
    <lineage>
        <taxon>Bacteria</taxon>
        <taxon>Pseudomonadati</taxon>
        <taxon>Pseudomonadota</taxon>
        <taxon>Gammaproteobacteria</taxon>
        <taxon>Vibrionales</taxon>
        <taxon>Vibrionaceae</taxon>
        <taxon>Photobacterium</taxon>
    </lineage>
</organism>
<accession>A0A1Y6KVG8</accession>
<gene>
    <name evidence="2" type="ORF">PAQU9191_00373</name>
</gene>
<keyword evidence="3" id="KW-1185">Reference proteome</keyword>
<dbReference type="RefSeq" id="WP_087819484.1">
    <property type="nucleotide sequence ID" value="NZ_FYAH01000001.1"/>
</dbReference>
<evidence type="ECO:0000259" key="1">
    <source>
        <dbReference type="Pfam" id="PF18914"/>
    </source>
</evidence>
<evidence type="ECO:0000313" key="3">
    <source>
        <dbReference type="Proteomes" id="UP000196485"/>
    </source>
</evidence>
<reference evidence="3" key="1">
    <citation type="submission" date="2017-06" db="EMBL/GenBank/DDBJ databases">
        <authorList>
            <person name="Rodrigo-Torres L."/>
            <person name="Arahal R. D."/>
            <person name="Lucena T."/>
        </authorList>
    </citation>
    <scope>NUCLEOTIDE SEQUENCE [LARGE SCALE GENOMIC DNA]</scope>
    <source>
        <strain evidence="3">type strain: CECT 9192</strain>
    </source>
</reference>
<feature type="domain" description="DUF5666" evidence="1">
    <location>
        <begin position="172"/>
        <end position="229"/>
    </location>
</feature>
<feature type="domain" description="DUF5666" evidence="1">
    <location>
        <begin position="319"/>
        <end position="378"/>
    </location>
</feature>
<feature type="domain" description="DUF5666" evidence="1">
    <location>
        <begin position="243"/>
        <end position="291"/>
    </location>
</feature>
<proteinExistence type="predicted"/>
<dbReference type="AlphaFoldDB" id="A0A1Y6KVG8"/>